<sequence>MDGRNLSGCYSSFSRTHPPLRLRHTNVARRPCRVLLSLDFVETLACTTPGRTGAPRPSFLVCYWRSSRLVVYEAGIVKQPLRGLYQRRQQRRRKVRPHQCPLPPGRSAHVRSLVIERVYGRMLRKSRSCVMSSDNSTSERCRCQSIMASRRCPCTIKPSTSVASNVDPYRDLDIAPPSPSPSISPLTSPPVACDVDPFALRRRGRRRSASA</sequence>
<comment type="caution">
    <text evidence="2">The sequence shown here is derived from an EMBL/GenBank/DDBJ whole genome shotgun (WGS) entry which is preliminary data.</text>
</comment>
<accession>A0A550C9Z7</accession>
<gene>
    <name evidence="2" type="ORF">BD626DRAFT_80923</name>
</gene>
<dbReference type="AlphaFoldDB" id="A0A550C9Z7"/>
<dbReference type="Proteomes" id="UP000320762">
    <property type="component" value="Unassembled WGS sequence"/>
</dbReference>
<organism evidence="2 3">
    <name type="scientific">Schizophyllum amplum</name>
    <dbReference type="NCBI Taxonomy" id="97359"/>
    <lineage>
        <taxon>Eukaryota</taxon>
        <taxon>Fungi</taxon>
        <taxon>Dikarya</taxon>
        <taxon>Basidiomycota</taxon>
        <taxon>Agaricomycotina</taxon>
        <taxon>Agaricomycetes</taxon>
        <taxon>Agaricomycetidae</taxon>
        <taxon>Agaricales</taxon>
        <taxon>Schizophyllaceae</taxon>
        <taxon>Schizophyllum</taxon>
    </lineage>
</organism>
<reference evidence="2 3" key="1">
    <citation type="journal article" date="2019" name="New Phytol.">
        <title>Comparative genomics reveals unique wood-decay strategies and fruiting body development in the Schizophyllaceae.</title>
        <authorList>
            <person name="Almasi E."/>
            <person name="Sahu N."/>
            <person name="Krizsan K."/>
            <person name="Balint B."/>
            <person name="Kovacs G.M."/>
            <person name="Kiss B."/>
            <person name="Cseklye J."/>
            <person name="Drula E."/>
            <person name="Henrissat B."/>
            <person name="Nagy I."/>
            <person name="Chovatia M."/>
            <person name="Adam C."/>
            <person name="LaButti K."/>
            <person name="Lipzen A."/>
            <person name="Riley R."/>
            <person name="Grigoriev I.V."/>
            <person name="Nagy L.G."/>
        </authorList>
    </citation>
    <scope>NUCLEOTIDE SEQUENCE [LARGE SCALE GENOMIC DNA]</scope>
    <source>
        <strain evidence="2 3">NL-1724</strain>
    </source>
</reference>
<name>A0A550C9Z7_9AGAR</name>
<proteinExistence type="predicted"/>
<evidence type="ECO:0000313" key="2">
    <source>
        <dbReference type="EMBL" id="TRM61632.1"/>
    </source>
</evidence>
<dbReference type="EMBL" id="VDMD01000016">
    <property type="protein sequence ID" value="TRM61632.1"/>
    <property type="molecule type" value="Genomic_DNA"/>
</dbReference>
<evidence type="ECO:0000313" key="3">
    <source>
        <dbReference type="Proteomes" id="UP000320762"/>
    </source>
</evidence>
<keyword evidence="3" id="KW-1185">Reference proteome</keyword>
<protein>
    <submittedName>
        <fullName evidence="2">Uncharacterized protein</fullName>
    </submittedName>
</protein>
<evidence type="ECO:0000256" key="1">
    <source>
        <dbReference type="SAM" id="MobiDB-lite"/>
    </source>
</evidence>
<feature type="region of interest" description="Disordered" evidence="1">
    <location>
        <begin position="172"/>
        <end position="194"/>
    </location>
</feature>